<dbReference type="InterPro" id="IPR017970">
    <property type="entry name" value="Homeobox_CS"/>
</dbReference>
<dbReference type="SMART" id="SM00389">
    <property type="entry name" value="HOX"/>
    <property type="match status" value="1"/>
</dbReference>
<proteinExistence type="predicted"/>
<dbReference type="GO" id="GO:0005634">
    <property type="term" value="C:nucleus"/>
    <property type="evidence" value="ECO:0007669"/>
    <property type="project" value="UniProtKB-SubCell"/>
</dbReference>
<comment type="subcellular location">
    <subcellularLocation>
        <location evidence="4 5">Nucleus</location>
    </subcellularLocation>
</comment>
<evidence type="ECO:0000256" key="1">
    <source>
        <dbReference type="ARBA" id="ARBA00023125"/>
    </source>
</evidence>
<dbReference type="InterPro" id="IPR050460">
    <property type="entry name" value="Distal-less_Homeobox_TF"/>
</dbReference>
<evidence type="ECO:0000256" key="4">
    <source>
        <dbReference type="PROSITE-ProRule" id="PRU00108"/>
    </source>
</evidence>
<name>A0A2I0TDZ8_LIMLA</name>
<dbReference type="SUPFAM" id="SSF46689">
    <property type="entry name" value="Homeodomain-like"/>
    <property type="match status" value="1"/>
</dbReference>
<dbReference type="EMBL" id="KZ511916">
    <property type="protein sequence ID" value="PKU32024.1"/>
    <property type="molecule type" value="Genomic_DNA"/>
</dbReference>
<evidence type="ECO:0000313" key="8">
    <source>
        <dbReference type="Proteomes" id="UP000233556"/>
    </source>
</evidence>
<gene>
    <name evidence="7" type="ORF">llap_17672</name>
</gene>
<dbReference type="InterPro" id="IPR001356">
    <property type="entry name" value="HD"/>
</dbReference>
<dbReference type="GO" id="GO:0000978">
    <property type="term" value="F:RNA polymerase II cis-regulatory region sequence-specific DNA binding"/>
    <property type="evidence" value="ECO:0007669"/>
    <property type="project" value="TreeGrafter"/>
</dbReference>
<sequence>MSPQPPPAKVKEEGEGVVKKAKSRTAFSQQQLQILHQRFQSQKYLSPQQIRELAAALGLTYKQVKTWFQNQRMKFKRCQKESQWVEKGVYLPQNGFHQAAYLDITPTFHQGFPVCASRNLQAVTNVHQVYSSGQTCGNGQSLYSFMAGVEDEGLFGKGGTSCNTQQAVGLLSQQMNFYHGYPADVDYVSLEPEDTYSFQSTSDNVTPFSSSPVRHQYQPSWHHLGTQSSYES</sequence>
<dbReference type="CDD" id="cd00086">
    <property type="entry name" value="homeodomain"/>
    <property type="match status" value="1"/>
</dbReference>
<evidence type="ECO:0000313" key="7">
    <source>
        <dbReference type="EMBL" id="PKU32024.1"/>
    </source>
</evidence>
<keyword evidence="1 4" id="KW-0238">DNA-binding</keyword>
<evidence type="ECO:0000256" key="2">
    <source>
        <dbReference type="ARBA" id="ARBA00023155"/>
    </source>
</evidence>
<feature type="DNA-binding region" description="Homeobox" evidence="4">
    <location>
        <begin position="20"/>
        <end position="79"/>
    </location>
</feature>
<dbReference type="OrthoDB" id="6159439at2759"/>
<evidence type="ECO:0000256" key="3">
    <source>
        <dbReference type="ARBA" id="ARBA00023242"/>
    </source>
</evidence>
<dbReference type="Gene3D" id="1.10.10.60">
    <property type="entry name" value="Homeodomain-like"/>
    <property type="match status" value="1"/>
</dbReference>
<dbReference type="PROSITE" id="PS00027">
    <property type="entry name" value="HOMEOBOX_1"/>
    <property type="match status" value="1"/>
</dbReference>
<dbReference type="PANTHER" id="PTHR24327">
    <property type="entry name" value="HOMEOBOX PROTEIN"/>
    <property type="match status" value="1"/>
</dbReference>
<protein>
    <recommendedName>
        <fullName evidence="6">Homeobox domain-containing protein</fullName>
    </recommendedName>
</protein>
<keyword evidence="8" id="KW-1185">Reference proteome</keyword>
<keyword evidence="3 4" id="KW-0539">Nucleus</keyword>
<evidence type="ECO:0000259" key="6">
    <source>
        <dbReference type="PROSITE" id="PS50071"/>
    </source>
</evidence>
<reference evidence="8" key="1">
    <citation type="submission" date="2017-11" db="EMBL/GenBank/DDBJ databases">
        <authorList>
            <person name="Lima N.C."/>
            <person name="Parody-Merino A.M."/>
            <person name="Battley P.F."/>
            <person name="Fidler A.E."/>
            <person name="Prosdocimi F."/>
        </authorList>
    </citation>
    <scope>NUCLEOTIDE SEQUENCE [LARGE SCALE GENOMIC DNA]</scope>
</reference>
<organism evidence="7 8">
    <name type="scientific">Limosa lapponica baueri</name>
    <dbReference type="NCBI Taxonomy" id="1758121"/>
    <lineage>
        <taxon>Eukaryota</taxon>
        <taxon>Metazoa</taxon>
        <taxon>Chordata</taxon>
        <taxon>Craniata</taxon>
        <taxon>Vertebrata</taxon>
        <taxon>Euteleostomi</taxon>
        <taxon>Archelosauria</taxon>
        <taxon>Archosauria</taxon>
        <taxon>Dinosauria</taxon>
        <taxon>Saurischia</taxon>
        <taxon>Theropoda</taxon>
        <taxon>Coelurosauria</taxon>
        <taxon>Aves</taxon>
        <taxon>Neognathae</taxon>
        <taxon>Neoaves</taxon>
        <taxon>Charadriiformes</taxon>
        <taxon>Scolopacidae</taxon>
        <taxon>Limosa</taxon>
    </lineage>
</organism>
<dbReference type="AlphaFoldDB" id="A0A2I0TDZ8"/>
<dbReference type="Proteomes" id="UP000233556">
    <property type="component" value="Unassembled WGS sequence"/>
</dbReference>
<dbReference type="InterPro" id="IPR009057">
    <property type="entry name" value="Homeodomain-like_sf"/>
</dbReference>
<accession>A0A2I0TDZ8</accession>
<feature type="domain" description="Homeobox" evidence="6">
    <location>
        <begin position="18"/>
        <end position="78"/>
    </location>
</feature>
<reference evidence="8" key="2">
    <citation type="submission" date="2017-12" db="EMBL/GenBank/DDBJ databases">
        <title>Genome sequence of the Bar-tailed Godwit (Limosa lapponica baueri).</title>
        <authorList>
            <person name="Lima N.C.B."/>
            <person name="Parody-Merino A.M."/>
            <person name="Battley P.F."/>
            <person name="Fidler A.E."/>
            <person name="Prosdocimi F."/>
        </authorList>
    </citation>
    <scope>NUCLEOTIDE SEQUENCE [LARGE SCALE GENOMIC DNA]</scope>
</reference>
<dbReference type="Pfam" id="PF00046">
    <property type="entry name" value="Homeodomain"/>
    <property type="match status" value="1"/>
</dbReference>
<dbReference type="GO" id="GO:0000981">
    <property type="term" value="F:DNA-binding transcription factor activity, RNA polymerase II-specific"/>
    <property type="evidence" value="ECO:0007669"/>
    <property type="project" value="InterPro"/>
</dbReference>
<dbReference type="PANTHER" id="PTHR24327:SF72">
    <property type="entry name" value="HOMEOBOX PROTEIN NANOG"/>
    <property type="match status" value="1"/>
</dbReference>
<evidence type="ECO:0000256" key="5">
    <source>
        <dbReference type="RuleBase" id="RU000682"/>
    </source>
</evidence>
<keyword evidence="2 4" id="KW-0371">Homeobox</keyword>
<dbReference type="PROSITE" id="PS50071">
    <property type="entry name" value="HOMEOBOX_2"/>
    <property type="match status" value="1"/>
</dbReference>